<dbReference type="EMBL" id="MCGO01000020">
    <property type="protein sequence ID" value="ORY45337.1"/>
    <property type="molecule type" value="Genomic_DNA"/>
</dbReference>
<name>A0A1Y2CEL6_9FUNG</name>
<evidence type="ECO:0000313" key="1">
    <source>
        <dbReference type="EMBL" id="ORY45337.1"/>
    </source>
</evidence>
<accession>A0A1Y2CEL6</accession>
<sequence length="148" mass="16013">MFPYYSAPQNLKPQGRSSFAANGGYTHAANHFVGGSSSSSNDMPRNFVFSNTQLQQQTFGFNNEYYDQQLFGSVATSLNSGANSTAMNEFAFSFQHPSPMVAHGIGGIQQPFLSQYAAPQQPESQTVAWPLAWCQTGANQPQVSSNTA</sequence>
<evidence type="ECO:0000313" key="2">
    <source>
        <dbReference type="Proteomes" id="UP000193642"/>
    </source>
</evidence>
<dbReference type="Proteomes" id="UP000193642">
    <property type="component" value="Unassembled WGS sequence"/>
</dbReference>
<proteinExistence type="predicted"/>
<protein>
    <submittedName>
        <fullName evidence="1">Uncharacterized protein</fullName>
    </submittedName>
</protein>
<organism evidence="1 2">
    <name type="scientific">Rhizoclosmatium globosum</name>
    <dbReference type="NCBI Taxonomy" id="329046"/>
    <lineage>
        <taxon>Eukaryota</taxon>
        <taxon>Fungi</taxon>
        <taxon>Fungi incertae sedis</taxon>
        <taxon>Chytridiomycota</taxon>
        <taxon>Chytridiomycota incertae sedis</taxon>
        <taxon>Chytridiomycetes</taxon>
        <taxon>Chytridiales</taxon>
        <taxon>Chytriomycetaceae</taxon>
        <taxon>Rhizoclosmatium</taxon>
    </lineage>
</organism>
<dbReference type="AlphaFoldDB" id="A0A1Y2CEL6"/>
<reference evidence="1 2" key="1">
    <citation type="submission" date="2016-07" db="EMBL/GenBank/DDBJ databases">
        <title>Pervasive Adenine N6-methylation of Active Genes in Fungi.</title>
        <authorList>
            <consortium name="DOE Joint Genome Institute"/>
            <person name="Mondo S.J."/>
            <person name="Dannebaum R.O."/>
            <person name="Kuo R.C."/>
            <person name="Labutti K."/>
            <person name="Haridas S."/>
            <person name="Kuo A."/>
            <person name="Salamov A."/>
            <person name="Ahrendt S.R."/>
            <person name="Lipzen A."/>
            <person name="Sullivan W."/>
            <person name="Andreopoulos W.B."/>
            <person name="Clum A."/>
            <person name="Lindquist E."/>
            <person name="Daum C."/>
            <person name="Ramamoorthy G.K."/>
            <person name="Gryganskyi A."/>
            <person name="Culley D."/>
            <person name="Magnuson J.K."/>
            <person name="James T.Y."/>
            <person name="O'Malley M.A."/>
            <person name="Stajich J.E."/>
            <person name="Spatafora J.W."/>
            <person name="Visel A."/>
            <person name="Grigoriev I.V."/>
        </authorList>
    </citation>
    <scope>NUCLEOTIDE SEQUENCE [LARGE SCALE GENOMIC DNA]</scope>
    <source>
        <strain evidence="1 2">JEL800</strain>
    </source>
</reference>
<gene>
    <name evidence="1" type="ORF">BCR33DRAFT_716621</name>
</gene>
<comment type="caution">
    <text evidence="1">The sequence shown here is derived from an EMBL/GenBank/DDBJ whole genome shotgun (WGS) entry which is preliminary data.</text>
</comment>
<keyword evidence="2" id="KW-1185">Reference proteome</keyword>